<dbReference type="GO" id="GO:0031213">
    <property type="term" value="C:RSF complex"/>
    <property type="evidence" value="ECO:0007669"/>
    <property type="project" value="InterPro"/>
</dbReference>
<dbReference type="InterPro" id="IPR001965">
    <property type="entry name" value="Znf_PHD"/>
</dbReference>
<comment type="caution">
    <text evidence="6">The sequence shown here is derived from an EMBL/GenBank/DDBJ whole genome shotgun (WGS) entry which is preliminary data.</text>
</comment>
<dbReference type="InterPro" id="IPR011011">
    <property type="entry name" value="Znf_FYVE_PHD"/>
</dbReference>
<dbReference type="SUPFAM" id="SSF57903">
    <property type="entry name" value="FYVE/PHD zinc finger"/>
    <property type="match status" value="1"/>
</dbReference>
<dbReference type="SMART" id="SM00249">
    <property type="entry name" value="PHD"/>
    <property type="match status" value="1"/>
</dbReference>
<accession>A0A0W4ZDC6</accession>
<dbReference type="GO" id="GO:0008270">
    <property type="term" value="F:zinc ion binding"/>
    <property type="evidence" value="ECO:0007669"/>
    <property type="project" value="UniProtKB-KW"/>
</dbReference>
<dbReference type="RefSeq" id="XP_018224762.1">
    <property type="nucleotide sequence ID" value="XM_018371329.1"/>
</dbReference>
<evidence type="ECO:0000256" key="4">
    <source>
        <dbReference type="SAM" id="Coils"/>
    </source>
</evidence>
<name>A0A0W4ZDC6_PNEC8</name>
<dbReference type="Proteomes" id="UP000054454">
    <property type="component" value="Unassembled WGS sequence"/>
</dbReference>
<dbReference type="GO" id="GO:0006355">
    <property type="term" value="P:regulation of DNA-templated transcription"/>
    <property type="evidence" value="ECO:0007669"/>
    <property type="project" value="InterPro"/>
</dbReference>
<evidence type="ECO:0000313" key="6">
    <source>
        <dbReference type="EMBL" id="KTW26314.1"/>
    </source>
</evidence>
<dbReference type="EMBL" id="LFVZ01000013">
    <property type="protein sequence ID" value="KTW26314.1"/>
    <property type="molecule type" value="Genomic_DNA"/>
</dbReference>
<proteinExistence type="predicted"/>
<gene>
    <name evidence="6" type="ORF">T552_02800</name>
</gene>
<evidence type="ECO:0000259" key="5">
    <source>
        <dbReference type="SMART" id="SM00249"/>
    </source>
</evidence>
<reference evidence="7" key="1">
    <citation type="journal article" date="2016" name="Nat. Commun.">
        <title>Genome analysis of three Pneumocystis species reveals adaptation mechanisms to life exclusively in mammalian hosts.</title>
        <authorList>
            <person name="Ma L."/>
            <person name="Chen Z."/>
            <person name="Huang D.W."/>
            <person name="Kutty G."/>
            <person name="Ishihara M."/>
            <person name="Wang H."/>
            <person name="Abouelleil A."/>
            <person name="Bishop L."/>
            <person name="Davey E."/>
            <person name="Deng R."/>
            <person name="Deng X."/>
            <person name="Fan L."/>
            <person name="Fantoni G."/>
            <person name="Fitzgerald M."/>
            <person name="Gogineni E."/>
            <person name="Goldberg J.M."/>
            <person name="Handley G."/>
            <person name="Hu X."/>
            <person name="Huber C."/>
            <person name="Jiao X."/>
            <person name="Jones K."/>
            <person name="Levin J.Z."/>
            <person name="Liu Y."/>
            <person name="Macdonald P."/>
            <person name="Melnikov A."/>
            <person name="Raley C."/>
            <person name="Sassi M."/>
            <person name="Sherman B.T."/>
            <person name="Song X."/>
            <person name="Sykes S."/>
            <person name="Tran B."/>
            <person name="Walsh L."/>
            <person name="Xia Y."/>
            <person name="Yang J."/>
            <person name="Young S."/>
            <person name="Zeng Q."/>
            <person name="Zheng X."/>
            <person name="Stephens R."/>
            <person name="Nusbaum C."/>
            <person name="Birren B.W."/>
            <person name="Azadi P."/>
            <person name="Lempicki R.A."/>
            <person name="Cuomo C.A."/>
            <person name="Kovacs J.A."/>
        </authorList>
    </citation>
    <scope>NUCLEOTIDE SEQUENCE [LARGE SCALE GENOMIC DNA]</scope>
    <source>
        <strain evidence="7">B80</strain>
    </source>
</reference>
<dbReference type="GeneID" id="28937532"/>
<organism evidence="6 7">
    <name type="scientific">Pneumocystis carinii (strain B80)</name>
    <name type="common">Rat pneumocystis pneumonia agent</name>
    <name type="synonym">Pneumocystis carinii f. sp. carinii</name>
    <dbReference type="NCBI Taxonomy" id="1408658"/>
    <lineage>
        <taxon>Eukaryota</taxon>
        <taxon>Fungi</taxon>
        <taxon>Dikarya</taxon>
        <taxon>Ascomycota</taxon>
        <taxon>Taphrinomycotina</taxon>
        <taxon>Pneumocystomycetes</taxon>
        <taxon>Pneumocystaceae</taxon>
        <taxon>Pneumocystis</taxon>
    </lineage>
</organism>
<dbReference type="AlphaFoldDB" id="A0A0W4ZDC6"/>
<dbReference type="PANTHER" id="PTHR14296">
    <property type="entry name" value="REMODELING AND SPACING FACTOR 1"/>
    <property type="match status" value="1"/>
</dbReference>
<dbReference type="InterPro" id="IPR013083">
    <property type="entry name" value="Znf_RING/FYVE/PHD"/>
</dbReference>
<dbReference type="OrthoDB" id="303107at2759"/>
<feature type="domain" description="Zinc finger PHD-type" evidence="5">
    <location>
        <begin position="412"/>
        <end position="469"/>
    </location>
</feature>
<keyword evidence="7" id="KW-1185">Reference proteome</keyword>
<feature type="coiled-coil region" evidence="4">
    <location>
        <begin position="267"/>
        <end position="326"/>
    </location>
</feature>
<dbReference type="VEuPathDB" id="FungiDB:T552_02800"/>
<keyword evidence="2" id="KW-0863">Zinc-finger</keyword>
<sequence>MIYRKDGNTDSIIHALRNMLEFAVLGQFLCLFYKILKLDDFDIEFFEQELLGFHEPRTLTIIRYSLVRYLSSNRHINAENVDFYTRKQFLLRKPKDNPYGNEEIPYSWDSFDIFTKVQVLLQLCEWQLLNPEKFRERVGARESDEISWRIDPIGRDSVGYTYYLLDDNRLYRCLNTFPHSLNEKISENDRKYKRKRRRIVDDDVDSLEDSTIDNKKPQKPQKPQIGHWENVCVTFNDWKNFVNSISHSRNKSEYILHNYLQKNILPYLQENEDRKEKERQLKERERLKAEALVHRKKSTRIEQKKLMKLQEERRLKQEQLIMLIEERRGDKRSTEYSRGSRIETRDRKQKERLLKEFLQKESSQKNDVTTFNHSYSNSLKSHQTVRKSTKKIKRKAMENKKTENNDWIFDCICGIYGKNYSDDELMISCDKCMVWEHVKCQNNADEIFLDLQKQTNEDNSIPFICNKCDRKLENAEQNPKNMVEENKMTTSETLLSNIPNEMIVTNSTEKIPSNSDITAINEYISKIHSNVHDVSESFDVDNYPQTPVSYSQITNLSTLQPNEMQAFKSFCSLESTLHIQNISPSLEDFS</sequence>
<keyword evidence="1" id="KW-0479">Metal-binding</keyword>
<dbReference type="InterPro" id="IPR028938">
    <property type="entry name" value="Rsf1-like"/>
</dbReference>
<evidence type="ECO:0000256" key="3">
    <source>
        <dbReference type="ARBA" id="ARBA00022833"/>
    </source>
</evidence>
<dbReference type="Gene3D" id="3.30.40.10">
    <property type="entry name" value="Zinc/RING finger domain, C3HC4 (zinc finger)"/>
    <property type="match status" value="1"/>
</dbReference>
<evidence type="ECO:0000313" key="7">
    <source>
        <dbReference type="Proteomes" id="UP000054454"/>
    </source>
</evidence>
<keyword evidence="3" id="KW-0862">Zinc</keyword>
<dbReference type="PANTHER" id="PTHR14296:SF3">
    <property type="entry name" value="DIKAR, ISOFORM F"/>
    <property type="match status" value="1"/>
</dbReference>
<evidence type="ECO:0000256" key="1">
    <source>
        <dbReference type="ARBA" id="ARBA00022723"/>
    </source>
</evidence>
<evidence type="ECO:0000256" key="2">
    <source>
        <dbReference type="ARBA" id="ARBA00022771"/>
    </source>
</evidence>
<protein>
    <recommendedName>
        <fullName evidence="5">Zinc finger PHD-type domain-containing protein</fullName>
    </recommendedName>
</protein>
<keyword evidence="4" id="KW-0175">Coiled coil</keyword>